<keyword evidence="2" id="KW-0472">Membrane</keyword>
<feature type="transmembrane region" description="Helical" evidence="2">
    <location>
        <begin position="12"/>
        <end position="33"/>
    </location>
</feature>
<keyword evidence="2" id="KW-1133">Transmembrane helix</keyword>
<feature type="compositionally biased region" description="Pro residues" evidence="1">
    <location>
        <begin position="337"/>
        <end position="379"/>
    </location>
</feature>
<feature type="transmembrane region" description="Helical" evidence="2">
    <location>
        <begin position="102"/>
        <end position="126"/>
    </location>
</feature>
<evidence type="ECO:0000256" key="1">
    <source>
        <dbReference type="SAM" id="MobiDB-lite"/>
    </source>
</evidence>
<gene>
    <name evidence="4" type="ORF">J2T07_003614</name>
</gene>
<feature type="region of interest" description="Disordered" evidence="1">
    <location>
        <begin position="329"/>
        <end position="388"/>
    </location>
</feature>
<proteinExistence type="predicted"/>
<feature type="transmembrane region" description="Helical" evidence="2">
    <location>
        <begin position="303"/>
        <end position="322"/>
    </location>
</feature>
<name>A0ABT9T2A2_9GAMM</name>
<dbReference type="PANTHER" id="PTHR34978:SF3">
    <property type="entry name" value="SLR0241 PROTEIN"/>
    <property type="match status" value="1"/>
</dbReference>
<feature type="domain" description="Peptidase M56" evidence="3">
    <location>
        <begin position="15"/>
        <end position="293"/>
    </location>
</feature>
<feature type="transmembrane region" description="Helical" evidence="2">
    <location>
        <begin position="45"/>
        <end position="67"/>
    </location>
</feature>
<sequence>MDTFLDTLLSRLAFASVQALLLAGVVYAACRFFPALSAAARSALWWLLGAQLLIGVACPAPFALPLLPAAAPARDVLLTAPTVIGDATMSVDMVPPSGAPSWSMVLLGAWGLAVVLQLIVASVRWARLSAVLRRAMAHEDVRVETLCARRARELGLRRSPRLAVSAEVDSPQVVGLWHPTILLPLDDRLDDEELEMALMHELAHVRRGDLLLGCVPALARALFFFHPLVHLATREYALCREAACDAMVLSRGRQAPRTYGRLLLRLGVAPHPHHALPGASPTFRTLKRRLDMLGQVTDAPPRALTWCLVAAIAVVGVIPWRVVAADGGADSQDTYHPAPPSPPSPPGPSPAAPAPPVPPAPMAAPAPMAPAAPSAPMPPTEITTVQGGNPERSFIFFSDDIHVMNGSGNDFRRAEAARDGADDFVWYREGKQAWVLKDPAYVKRIRDAFARSAQPADGAAMSADKQAELDREQAVLNEQMAKLAQRQAELAVQESDPRGPTDRAAYAAGHAALGKEQAAIAQKMADIGRVRAEQGSIQAEWGRRQAEASRKATKEVDAILAEAIRNHAAKAAR</sequence>
<dbReference type="CDD" id="cd07341">
    <property type="entry name" value="M56_BlaR1_MecR1_like"/>
    <property type="match status" value="1"/>
</dbReference>
<reference evidence="4 5" key="1">
    <citation type="submission" date="2023-07" db="EMBL/GenBank/DDBJ databases">
        <title>Sorghum-associated microbial communities from plants grown in Nebraska, USA.</title>
        <authorList>
            <person name="Schachtman D."/>
        </authorList>
    </citation>
    <scope>NUCLEOTIDE SEQUENCE [LARGE SCALE GENOMIC DNA]</scope>
    <source>
        <strain evidence="4 5">CC60</strain>
    </source>
</reference>
<dbReference type="Proteomes" id="UP001237737">
    <property type="component" value="Unassembled WGS sequence"/>
</dbReference>
<dbReference type="PANTHER" id="PTHR34978">
    <property type="entry name" value="POSSIBLE SENSOR-TRANSDUCER PROTEIN BLAR"/>
    <property type="match status" value="1"/>
</dbReference>
<organism evidence="4 5">
    <name type="scientific">Luteibacter jiangsuensis</name>
    <dbReference type="NCBI Taxonomy" id="637577"/>
    <lineage>
        <taxon>Bacteria</taxon>
        <taxon>Pseudomonadati</taxon>
        <taxon>Pseudomonadota</taxon>
        <taxon>Gammaproteobacteria</taxon>
        <taxon>Lysobacterales</taxon>
        <taxon>Rhodanobacteraceae</taxon>
        <taxon>Luteibacter</taxon>
    </lineage>
</organism>
<dbReference type="InterPro" id="IPR008756">
    <property type="entry name" value="Peptidase_M56"/>
</dbReference>
<dbReference type="EMBL" id="JAUSSK010000005">
    <property type="protein sequence ID" value="MDQ0011404.1"/>
    <property type="molecule type" value="Genomic_DNA"/>
</dbReference>
<protein>
    <submittedName>
        <fullName evidence="4">Beta-lactamase regulating signal transducer with metallopeptidase domain</fullName>
    </submittedName>
</protein>
<accession>A0ABT9T2A2</accession>
<evidence type="ECO:0000256" key="2">
    <source>
        <dbReference type="SAM" id="Phobius"/>
    </source>
</evidence>
<evidence type="ECO:0000313" key="4">
    <source>
        <dbReference type="EMBL" id="MDQ0011404.1"/>
    </source>
</evidence>
<keyword evidence="5" id="KW-1185">Reference proteome</keyword>
<keyword evidence="2" id="KW-0812">Transmembrane</keyword>
<dbReference type="RefSeq" id="WP_306851863.1">
    <property type="nucleotide sequence ID" value="NZ_JAUSSK010000005.1"/>
</dbReference>
<dbReference type="Pfam" id="PF05569">
    <property type="entry name" value="Peptidase_M56"/>
    <property type="match status" value="1"/>
</dbReference>
<evidence type="ECO:0000259" key="3">
    <source>
        <dbReference type="Pfam" id="PF05569"/>
    </source>
</evidence>
<comment type="caution">
    <text evidence="4">The sequence shown here is derived from an EMBL/GenBank/DDBJ whole genome shotgun (WGS) entry which is preliminary data.</text>
</comment>
<evidence type="ECO:0000313" key="5">
    <source>
        <dbReference type="Proteomes" id="UP001237737"/>
    </source>
</evidence>
<dbReference type="InterPro" id="IPR052173">
    <property type="entry name" value="Beta-lactam_resp_regulator"/>
</dbReference>